<reference evidence="1 2" key="1">
    <citation type="submission" date="2017-06" db="EMBL/GenBank/DDBJ databases">
        <title>Celeribacter sp. TSPH2 complete genome sequence.</title>
        <authorList>
            <person name="Woo J.-H."/>
            <person name="Kim H.-S."/>
        </authorList>
    </citation>
    <scope>NUCLEOTIDE SEQUENCE [LARGE SCALE GENOMIC DNA]</scope>
    <source>
        <strain evidence="1 2">TSPH2</strain>
    </source>
</reference>
<dbReference type="EMBL" id="CP022196">
    <property type="protein sequence ID" value="ATG47600.1"/>
    <property type="molecule type" value="Genomic_DNA"/>
</dbReference>
<proteinExistence type="predicted"/>
<dbReference type="RefSeq" id="WP_096805585.1">
    <property type="nucleotide sequence ID" value="NZ_CP022196.1"/>
</dbReference>
<organism evidence="1 2">
    <name type="scientific">Celeribacter ethanolicus</name>
    <dbReference type="NCBI Taxonomy" id="1758178"/>
    <lineage>
        <taxon>Bacteria</taxon>
        <taxon>Pseudomonadati</taxon>
        <taxon>Pseudomonadota</taxon>
        <taxon>Alphaproteobacteria</taxon>
        <taxon>Rhodobacterales</taxon>
        <taxon>Roseobacteraceae</taxon>
        <taxon>Celeribacter</taxon>
    </lineage>
</organism>
<dbReference type="AlphaFoldDB" id="A0A291GC27"/>
<protein>
    <recommendedName>
        <fullName evidence="3">Phage gp6-like head-tail connector protein</fullName>
    </recommendedName>
</protein>
<accession>A0A291GC27</accession>
<dbReference type="NCBIfam" id="TIGR01560">
    <property type="entry name" value="put_DNA_pack"/>
    <property type="match status" value="1"/>
</dbReference>
<sequence>MSLSVITPPAASVYSASDDVVRQHLRIGDDETDNDTLINSICASAEQAVETYTRRRMITQEVRYTLDGFPCRRITLPVDPIQSVSAVSYLDGSGSWVELASDSYRLLEGNAICPAYGKTWPVPQNDFETVRIDMIVGYGDEKGDVPPQILAAMRFLIAHMYLNDEAVVVGKSVSDLPLGVRDMLDPWRFWV</sequence>
<dbReference type="Pfam" id="PF05135">
    <property type="entry name" value="Phage_connect_1"/>
    <property type="match status" value="1"/>
</dbReference>
<evidence type="ECO:0008006" key="3">
    <source>
        <dbReference type="Google" id="ProtNLM"/>
    </source>
</evidence>
<evidence type="ECO:0000313" key="1">
    <source>
        <dbReference type="EMBL" id="ATG47600.1"/>
    </source>
</evidence>
<keyword evidence="2" id="KW-1185">Reference proteome</keyword>
<dbReference type="Gene3D" id="1.10.3230.30">
    <property type="entry name" value="Phage gp6-like head-tail connector protein"/>
    <property type="match status" value="1"/>
</dbReference>
<dbReference type="Proteomes" id="UP000217935">
    <property type="component" value="Chromosome"/>
</dbReference>
<dbReference type="InterPro" id="IPR006450">
    <property type="entry name" value="Phage_HK97_gp6-like"/>
</dbReference>
<dbReference type="NCBIfam" id="TIGR02215">
    <property type="entry name" value="phage_chp_gp8"/>
    <property type="match status" value="1"/>
</dbReference>
<dbReference type="InterPro" id="IPR011738">
    <property type="entry name" value="Phage_CHP"/>
</dbReference>
<gene>
    <name evidence="1" type="ORF">CEW89_08435</name>
</gene>
<dbReference type="KEGG" id="ceh:CEW89_08435"/>
<name>A0A291GC27_9RHOB</name>
<dbReference type="OrthoDB" id="8452228at2"/>
<dbReference type="CDD" id="cd08054">
    <property type="entry name" value="gp6"/>
    <property type="match status" value="1"/>
</dbReference>
<dbReference type="InterPro" id="IPR021146">
    <property type="entry name" value="Phage_gp6-like_head-tail"/>
</dbReference>
<evidence type="ECO:0000313" key="2">
    <source>
        <dbReference type="Proteomes" id="UP000217935"/>
    </source>
</evidence>